<dbReference type="GO" id="GO:0005938">
    <property type="term" value="C:cell cortex"/>
    <property type="evidence" value="ECO:0007669"/>
    <property type="project" value="EnsemblMetazoa"/>
</dbReference>
<dbReference type="OrthoDB" id="1850764at2759"/>
<feature type="compositionally biased region" description="Acidic residues" evidence="10">
    <location>
        <begin position="1103"/>
        <end position="1125"/>
    </location>
</feature>
<proteinExistence type="inferred from homology"/>
<dbReference type="GO" id="GO:0003779">
    <property type="term" value="F:actin binding"/>
    <property type="evidence" value="ECO:0007669"/>
    <property type="project" value="UniProtKB-KW"/>
</dbReference>
<feature type="compositionally biased region" description="Polar residues" evidence="10">
    <location>
        <begin position="522"/>
        <end position="550"/>
    </location>
</feature>
<dbReference type="OMA" id="TIMYMEV"/>
<dbReference type="Pfam" id="PF08953">
    <property type="entry name" value="DUF1899"/>
    <property type="match status" value="2"/>
</dbReference>
<keyword evidence="3" id="KW-0963">Cytoplasm</keyword>
<dbReference type="Pfam" id="PF00400">
    <property type="entry name" value="WD40"/>
    <property type="match status" value="2"/>
</dbReference>
<dbReference type="SMART" id="SM01166">
    <property type="entry name" value="DUF1899"/>
    <property type="match status" value="2"/>
</dbReference>
<evidence type="ECO:0000256" key="2">
    <source>
        <dbReference type="ARBA" id="ARBA00009482"/>
    </source>
</evidence>
<comment type="function">
    <text evidence="7">F-actin regulator involved in anterograde Golgi to endosome transport: upon ubiquitination via 'Lys-33'-linked ubiquitin chains by the BCR(KLHL20) E3 ubiquitin ligase complex, interacts with EPS15 and localizes to the trans-Golgi network, where it promotes actin polymerization, thereby facilitating post-Golgi trafficking. May play a role in the maintenance of the Golgi apparatus morphology.</text>
</comment>
<evidence type="ECO:0000313" key="12">
    <source>
        <dbReference type="EMBL" id="EGT60188.1"/>
    </source>
</evidence>
<keyword evidence="13" id="KW-1185">Reference proteome</keyword>
<feature type="repeat" description="WD" evidence="8">
    <location>
        <begin position="123"/>
        <end position="165"/>
    </location>
</feature>
<dbReference type="Pfam" id="PF16300">
    <property type="entry name" value="WD40_4"/>
    <property type="match status" value="2"/>
</dbReference>
<dbReference type="GO" id="GO:0030036">
    <property type="term" value="P:actin cytoskeleton organization"/>
    <property type="evidence" value="ECO:0007669"/>
    <property type="project" value="UniProtKB-ARBA"/>
</dbReference>
<feature type="region of interest" description="Disordered" evidence="10">
    <location>
        <begin position="404"/>
        <end position="499"/>
    </location>
</feature>
<feature type="compositionally biased region" description="Basic and acidic residues" evidence="10">
    <location>
        <begin position="1134"/>
        <end position="1145"/>
    </location>
</feature>
<dbReference type="InParanoid" id="G0NGR6"/>
<keyword evidence="6" id="KW-0009">Actin-binding</keyword>
<evidence type="ECO:0000256" key="5">
    <source>
        <dbReference type="ARBA" id="ARBA00022737"/>
    </source>
</evidence>
<feature type="compositionally biased region" description="Low complexity" evidence="10">
    <location>
        <begin position="1039"/>
        <end position="1064"/>
    </location>
</feature>
<feature type="domain" description="DUF1899" evidence="11">
    <location>
        <begin position="4"/>
        <end position="113"/>
    </location>
</feature>
<gene>
    <name evidence="12" type="primary">Cbn-pod-1</name>
    <name evidence="12" type="ORF">CAEBREN_15366</name>
</gene>
<feature type="region of interest" description="Disordered" evidence="10">
    <location>
        <begin position="514"/>
        <end position="583"/>
    </location>
</feature>
<protein>
    <recommendedName>
        <fullName evidence="9">Coronin</fullName>
    </recommendedName>
</protein>
<evidence type="ECO:0000256" key="4">
    <source>
        <dbReference type="ARBA" id="ARBA00022574"/>
    </source>
</evidence>
<sequence length="1200" mass="131592">MAWRFTASKFKNTTPKLPKKENGEEYDEVPPAAASNRSSMLMIDDSGDEDAIMTKKNNVVTCKLKIHTDTIFDVPVGNLSCTDDGIHASADFLAFHIEGEGGKLGVLPIGAKGRRTRNDLWIIAAHGEQVSDFGFMTYADQLLATCSRDEPVKIWKLSRESSPQLATEIDVGGGVIVECLRAHSTADNILAVGSHNGAYITDISTKRVAIELTGVTDKVQSMDWSEDGRLLAVSGDKGRQIVVYDPRASTEPIQTLEGHGGMGREARVLFAGDRLISTGFTTKRIQEVRAYDTGKWGAPIHTQEFVSTTGVLIPHYDPDTRLIFLSGKGTNKLFMMELQDRQPCLSNVFELTLPEQTLGATIGAKRRVHVMDGEVDTYYQLTKNSIVPTPCIVPRRSYRDFHTDLFPDTRGGEPGCSASEWLSGTNATPQKVSLAPSTTSSSPPPPEPVPPQQQQAAAPAPRPMSISSNNVPNGNHHHHHHNHHHHNHNSTTNNTVTQRKEEVRELDYGVYEKENGAARNFPKSNESSAHTPSVETSSTQGNTSPISSISPDPVTVVTKPRAASTSSVKTTTPTTGSVSTPSVVGPSFGETAAAQSTAPVNFRKPIGASNRVPLSRVRPKSCVVGQITSKFRHVDGQQGTKSGHVFSNLRNVNTRLPPESNGVCCSNKFAAVPLAGLGVIGIYDIDAPGKLPDGVMDGIFNKALVTDLQWNPFDEGQLAVGTDCGQINLWRFTSEDGPRNEMEPEKTIKIGGEKITSLRWHPLAANLMAVALSNSTIELWDVAEPKLYSRFVNHTGGILGIAWSADGRRIASVGKDATLFVHEPASQEQRVYERKSVVESTRAARVLFACDDRIVIVVGMTKSSQRQVQMYDATTTDLRHIYTQVIDSATQPLVPHLDYDSNVLFLSGKGDRFVNMFEVIYDSPYLLPLAPFMSPVGSQGIAFHHKIKCNVMAVEFQVCWRLSDKNLEQIVFRVPRVKKDVFQDDLFPDAFISWEPVTTAAKWMTGEQAAPVFRSLKPDGVFSSIPRPMTASIRHSDMPTTSTSAGVTPSSSSAITTPTSTLSSSEKHHTSHPTPIARSMQSCAVESAHTPDRKQVRTQEWSSMDDDGTGGGDEDSEYYTDENNSDDLFQNEQVEEKVEEEERIRIPACLLTPKGNHDEQEEDDDDEDYDVAAAWSTKIDVDTRLEQDQMEGVDETEWNQ</sequence>
<evidence type="ECO:0000256" key="9">
    <source>
        <dbReference type="RuleBase" id="RU280818"/>
    </source>
</evidence>
<evidence type="ECO:0000259" key="11">
    <source>
        <dbReference type="SMART" id="SM01166"/>
    </source>
</evidence>
<dbReference type="PANTHER" id="PTHR10856">
    <property type="entry name" value="CORONIN"/>
    <property type="match status" value="1"/>
</dbReference>
<evidence type="ECO:0000256" key="8">
    <source>
        <dbReference type="PROSITE-ProRule" id="PRU00221"/>
    </source>
</evidence>
<dbReference type="SMART" id="SM01167">
    <property type="entry name" value="DUF1900"/>
    <property type="match status" value="2"/>
</dbReference>
<dbReference type="EMBL" id="GL379882">
    <property type="protein sequence ID" value="EGT60188.1"/>
    <property type="molecule type" value="Genomic_DNA"/>
</dbReference>
<evidence type="ECO:0000313" key="13">
    <source>
        <dbReference type="Proteomes" id="UP000008068"/>
    </source>
</evidence>
<dbReference type="GO" id="GO:0032154">
    <property type="term" value="C:cleavage furrow"/>
    <property type="evidence" value="ECO:0007669"/>
    <property type="project" value="EnsemblMetazoa"/>
</dbReference>
<feature type="domain" description="DUF1899" evidence="11">
    <location>
        <begin position="626"/>
        <end position="689"/>
    </location>
</feature>
<keyword evidence="4 8" id="KW-0853">WD repeat</keyword>
<organism evidence="13">
    <name type="scientific">Caenorhabditis brenneri</name>
    <name type="common">Nematode worm</name>
    <dbReference type="NCBI Taxonomy" id="135651"/>
    <lineage>
        <taxon>Eukaryota</taxon>
        <taxon>Metazoa</taxon>
        <taxon>Ecdysozoa</taxon>
        <taxon>Nematoda</taxon>
        <taxon>Chromadorea</taxon>
        <taxon>Rhabditida</taxon>
        <taxon>Rhabditina</taxon>
        <taxon>Rhabditomorpha</taxon>
        <taxon>Rhabditoidea</taxon>
        <taxon>Rhabditidae</taxon>
        <taxon>Peloderinae</taxon>
        <taxon>Caenorhabditis</taxon>
    </lineage>
</organism>
<keyword evidence="5 9" id="KW-0677">Repeat</keyword>
<reference evidence="13" key="1">
    <citation type="submission" date="2011-07" db="EMBL/GenBank/DDBJ databases">
        <authorList>
            <consortium name="Caenorhabditis brenneri Sequencing and Analysis Consortium"/>
            <person name="Wilson R.K."/>
        </authorList>
    </citation>
    <scope>NUCLEOTIDE SEQUENCE [LARGE SCALE GENOMIC DNA]</scope>
    <source>
        <strain evidence="13">PB2801</strain>
    </source>
</reference>
<dbReference type="PROSITE" id="PS50082">
    <property type="entry name" value="WD_REPEATS_2"/>
    <property type="match status" value="1"/>
</dbReference>
<name>G0NGR6_CAEBE</name>
<dbReference type="Gene3D" id="2.130.10.10">
    <property type="entry name" value="YVTN repeat-like/Quinoprotein amine dehydrogenase"/>
    <property type="match status" value="2"/>
</dbReference>
<feature type="compositionally biased region" description="Low complexity" evidence="10">
    <location>
        <begin position="564"/>
        <end position="583"/>
    </location>
</feature>
<feature type="compositionally biased region" description="Pro residues" evidence="10">
    <location>
        <begin position="442"/>
        <end position="451"/>
    </location>
</feature>
<feature type="region of interest" description="Disordered" evidence="10">
    <location>
        <begin position="13"/>
        <end position="32"/>
    </location>
</feature>
<evidence type="ECO:0000256" key="6">
    <source>
        <dbReference type="ARBA" id="ARBA00023203"/>
    </source>
</evidence>
<evidence type="ECO:0000256" key="10">
    <source>
        <dbReference type="SAM" id="MobiDB-lite"/>
    </source>
</evidence>
<dbReference type="STRING" id="135651.G0NGR6"/>
<dbReference type="HOGENOM" id="CLU_006604_0_0_1"/>
<dbReference type="InterPro" id="IPR001680">
    <property type="entry name" value="WD40_rpt"/>
</dbReference>
<evidence type="ECO:0000256" key="3">
    <source>
        <dbReference type="ARBA" id="ARBA00022490"/>
    </source>
</evidence>
<evidence type="ECO:0000256" key="7">
    <source>
        <dbReference type="ARBA" id="ARBA00024838"/>
    </source>
</evidence>
<dbReference type="Proteomes" id="UP000008068">
    <property type="component" value="Unassembled WGS sequence"/>
</dbReference>
<dbReference type="SMART" id="SM00320">
    <property type="entry name" value="WD40"/>
    <property type="match status" value="7"/>
</dbReference>
<feature type="compositionally biased region" description="Basic residues" evidence="10">
    <location>
        <begin position="475"/>
        <end position="488"/>
    </location>
</feature>
<accession>G0NGR6</accession>
<feature type="compositionally biased region" description="Polar residues" evidence="10">
    <location>
        <begin position="420"/>
        <end position="431"/>
    </location>
</feature>
<comment type="subcellular location">
    <subcellularLocation>
        <location evidence="1">Cytoplasm</location>
    </subcellularLocation>
</comment>
<evidence type="ECO:0000256" key="1">
    <source>
        <dbReference type="ARBA" id="ARBA00004496"/>
    </source>
</evidence>
<dbReference type="eggNOG" id="KOG1445">
    <property type="taxonomic scope" value="Eukaryota"/>
</dbReference>
<comment type="similarity">
    <text evidence="2 9">Belongs to the WD repeat coronin family.</text>
</comment>
<dbReference type="InterPro" id="IPR011047">
    <property type="entry name" value="Quinoprotein_ADH-like_sf"/>
</dbReference>
<dbReference type="FunFam" id="2.130.10.10:FF:000076">
    <property type="entry name" value="Coronin"/>
    <property type="match status" value="2"/>
</dbReference>
<dbReference type="SUPFAM" id="SSF50998">
    <property type="entry name" value="Quinoprotein alcohol dehydrogenase-like"/>
    <property type="match status" value="1"/>
</dbReference>
<feature type="region of interest" description="Disordered" evidence="10">
    <location>
        <begin position="1030"/>
        <end position="1169"/>
    </location>
</feature>
<feature type="compositionally biased region" description="Acidic residues" evidence="10">
    <location>
        <begin position="1159"/>
        <end position="1169"/>
    </location>
</feature>
<dbReference type="FunCoup" id="G0NGR6">
    <property type="interactions" value="2253"/>
</dbReference>
<dbReference type="PANTHER" id="PTHR10856:SF20">
    <property type="entry name" value="CORONIN-7"/>
    <property type="match status" value="1"/>
</dbReference>
<dbReference type="InterPro" id="IPR015505">
    <property type="entry name" value="Coronin"/>
</dbReference>
<dbReference type="AlphaFoldDB" id="G0NGR6"/>
<dbReference type="SUPFAM" id="SSF75011">
    <property type="entry name" value="3-carboxy-cis,cis-mucoante lactonizing enzyme"/>
    <property type="match status" value="1"/>
</dbReference>
<dbReference type="InterPro" id="IPR015048">
    <property type="entry name" value="DUF1899"/>
</dbReference>
<dbReference type="InterPro" id="IPR015943">
    <property type="entry name" value="WD40/YVTN_repeat-like_dom_sf"/>
</dbReference>